<dbReference type="AlphaFoldDB" id="A0A1J0ABR3"/>
<gene>
    <name evidence="2" type="ORF">GlitD10_1048</name>
</gene>
<organism evidence="2 3">
    <name type="scientific">Gloeomargarita lithophora Alchichica-D10</name>
    <dbReference type="NCBI Taxonomy" id="1188229"/>
    <lineage>
        <taxon>Bacteria</taxon>
        <taxon>Bacillati</taxon>
        <taxon>Cyanobacteriota</taxon>
        <taxon>Cyanophyceae</taxon>
        <taxon>Gloeomargaritales</taxon>
        <taxon>Gloeomargaritaceae</taxon>
        <taxon>Gloeomargarita</taxon>
    </lineage>
</organism>
<name>A0A1J0ABR3_9CYAN</name>
<dbReference type="KEGG" id="glt:GlitD10_1048"/>
<dbReference type="OrthoDB" id="449686at2"/>
<dbReference type="PANTHER" id="PTHR46438">
    <property type="entry name" value="ALPHA/BETA-HYDROLASES SUPERFAMILY PROTEIN"/>
    <property type="match status" value="1"/>
</dbReference>
<evidence type="ECO:0000313" key="2">
    <source>
        <dbReference type="EMBL" id="APB33368.1"/>
    </source>
</evidence>
<dbReference type="PRINTS" id="PR00412">
    <property type="entry name" value="EPOXHYDRLASE"/>
</dbReference>
<dbReference type="InterPro" id="IPR000639">
    <property type="entry name" value="Epox_hydrolase-like"/>
</dbReference>
<reference evidence="2 3" key="1">
    <citation type="submission" date="2016-10" db="EMBL/GenBank/DDBJ databases">
        <title>Description of Gloeomargarita lithophora gen. nov., sp. nov., a thylakoid-bearing basal-branching cyanobacterium with intracellular carbonates, and proposal for Gloeomargaritales ord. nov.</title>
        <authorList>
            <person name="Moreira D."/>
            <person name="Tavera R."/>
            <person name="Benzerara K."/>
            <person name="Skouri-Panet F."/>
            <person name="Couradeau E."/>
            <person name="Gerard E."/>
            <person name="Loussert C."/>
            <person name="Novelo E."/>
            <person name="Zivanovic Y."/>
            <person name="Lopez-Garcia P."/>
        </authorList>
    </citation>
    <scope>NUCLEOTIDE SEQUENCE [LARGE SCALE GENOMIC DNA]</scope>
    <source>
        <strain evidence="2 3">D10</strain>
    </source>
</reference>
<evidence type="ECO:0000259" key="1">
    <source>
        <dbReference type="Pfam" id="PF12697"/>
    </source>
</evidence>
<dbReference type="EMBL" id="CP017675">
    <property type="protein sequence ID" value="APB33368.1"/>
    <property type="molecule type" value="Genomic_DNA"/>
</dbReference>
<protein>
    <submittedName>
        <fullName evidence="2">Alpha/beta fold family hydrolase</fullName>
    </submittedName>
</protein>
<feature type="domain" description="AB hydrolase-1" evidence="1">
    <location>
        <begin position="22"/>
        <end position="275"/>
    </location>
</feature>
<dbReference type="SUPFAM" id="SSF53474">
    <property type="entry name" value="alpha/beta-Hydrolases"/>
    <property type="match status" value="1"/>
</dbReference>
<dbReference type="STRING" id="1188229.GlitD10_1048"/>
<keyword evidence="2" id="KW-0378">Hydrolase</keyword>
<dbReference type="Proteomes" id="UP000180235">
    <property type="component" value="Chromosome"/>
</dbReference>
<dbReference type="Pfam" id="PF12697">
    <property type="entry name" value="Abhydrolase_6"/>
    <property type="match status" value="1"/>
</dbReference>
<sequence>MDYIWRGYPIRYQRAGAAGAPVVLVHGFGASSDHWRHNLAVLGQHHQAFALDLLGFGGSAKPLPGTDITYTFETWGALVADFIREVVGQPAAVAGNSIGGIVALQAAVFAPERVTQVALLNPSLRLLHRRKRQELPWYRRWGAPLFQNLLGWEPFGVWFFQRLAQPRVIRQVLQQAYARRKSVTDELVQLLYKPSQDPGAAQVFLAFVRYSDGPLLADLLPQVTCPVLLVWGEADPWEPLALGKNLAAQFPQVIEFITLPGVGHCPQDEAPELVNPLLLAWLNAQSSPLGKV</sequence>
<dbReference type="GO" id="GO:0016787">
    <property type="term" value="F:hydrolase activity"/>
    <property type="evidence" value="ECO:0007669"/>
    <property type="project" value="UniProtKB-KW"/>
</dbReference>
<dbReference type="InterPro" id="IPR029058">
    <property type="entry name" value="AB_hydrolase_fold"/>
</dbReference>
<proteinExistence type="predicted"/>
<evidence type="ECO:0000313" key="3">
    <source>
        <dbReference type="Proteomes" id="UP000180235"/>
    </source>
</evidence>
<dbReference type="Gene3D" id="3.40.50.1820">
    <property type="entry name" value="alpha/beta hydrolase"/>
    <property type="match status" value="1"/>
</dbReference>
<keyword evidence="3" id="KW-1185">Reference proteome</keyword>
<accession>A0A1J0ABR3</accession>
<dbReference type="RefSeq" id="WP_071453960.1">
    <property type="nucleotide sequence ID" value="NZ_CP017675.1"/>
</dbReference>
<dbReference type="InterPro" id="IPR000073">
    <property type="entry name" value="AB_hydrolase_1"/>
</dbReference>
<dbReference type="PANTHER" id="PTHR46438:SF12">
    <property type="entry name" value="ALPHA_BETA-HYDROLASES SUPERFAMILY PROTEIN"/>
    <property type="match status" value="1"/>
</dbReference>
<dbReference type="PRINTS" id="PR00111">
    <property type="entry name" value="ABHYDROLASE"/>
</dbReference>